<evidence type="ECO:0000256" key="20">
    <source>
        <dbReference type="PIRSR" id="PIRSR000732-3"/>
    </source>
</evidence>
<feature type="binding site" evidence="20">
    <location>
        <position position="455"/>
    </location>
    <ligand>
        <name>Mg(2+)</name>
        <dbReference type="ChEBI" id="CHEBI:18420"/>
    </ligand>
</feature>
<comment type="function">
    <text evidence="3 17">General (non sugar-specific) component of the phosphoenolpyruvate-dependent sugar phosphotransferase system (sugar PTS). This major carbohydrate active-transport system catalyzes the phosphorylation of incoming sugar substrates concomitantly with their translocation across the cell membrane. Enzyme I transfers the phosphoryl group from phosphoenolpyruvate (PEP) to the phosphoryl carrier protein (HPr).</text>
</comment>
<evidence type="ECO:0000313" key="25">
    <source>
        <dbReference type="Proteomes" id="UP001144204"/>
    </source>
</evidence>
<dbReference type="InterPro" id="IPR036637">
    <property type="entry name" value="Phosphohistidine_dom_sf"/>
</dbReference>
<evidence type="ECO:0000256" key="18">
    <source>
        <dbReference type="PIRSR" id="PIRSR000732-1"/>
    </source>
</evidence>
<evidence type="ECO:0000313" key="24">
    <source>
        <dbReference type="EMBL" id="GLB47043.1"/>
    </source>
</evidence>
<comment type="cofactor">
    <cofactor evidence="2 17 20">
        <name>Mg(2+)</name>
        <dbReference type="ChEBI" id="CHEBI:18420"/>
    </cofactor>
</comment>
<evidence type="ECO:0000256" key="16">
    <source>
        <dbReference type="ARBA" id="ARBA00033235"/>
    </source>
</evidence>
<dbReference type="InterPro" id="IPR050499">
    <property type="entry name" value="PEP-utilizing_PTS_enzyme"/>
</dbReference>
<dbReference type="SUPFAM" id="SSF51621">
    <property type="entry name" value="Phosphoenolpyruvate/pyruvate domain"/>
    <property type="match status" value="1"/>
</dbReference>
<dbReference type="PIRSF" id="PIRSF000732">
    <property type="entry name" value="PTS_enzyme_I"/>
    <property type="match status" value="1"/>
</dbReference>
<evidence type="ECO:0000259" key="22">
    <source>
        <dbReference type="Pfam" id="PF02896"/>
    </source>
</evidence>
<dbReference type="InterPro" id="IPR008279">
    <property type="entry name" value="PEP-util_enz_mobile_dom"/>
</dbReference>
<evidence type="ECO:0000256" key="6">
    <source>
        <dbReference type="ARBA" id="ARBA00012232"/>
    </source>
</evidence>
<dbReference type="InterPro" id="IPR040442">
    <property type="entry name" value="Pyrv_kinase-like_dom_sf"/>
</dbReference>
<dbReference type="InterPro" id="IPR008731">
    <property type="entry name" value="PTS_EIN"/>
</dbReference>
<evidence type="ECO:0000256" key="10">
    <source>
        <dbReference type="ARBA" id="ARBA00022597"/>
    </source>
</evidence>
<dbReference type="InterPro" id="IPR024692">
    <property type="entry name" value="PTS_EI"/>
</dbReference>
<dbReference type="InterPro" id="IPR018274">
    <property type="entry name" value="PEP_util_AS"/>
</dbReference>
<proteinExistence type="inferred from homology"/>
<dbReference type="Pfam" id="PF05524">
    <property type="entry name" value="PEP-utilisers_N"/>
    <property type="match status" value="1"/>
</dbReference>
<feature type="active site" description="Tele-phosphohistidine intermediate" evidence="18">
    <location>
        <position position="190"/>
    </location>
</feature>
<dbReference type="Pfam" id="PF00391">
    <property type="entry name" value="PEP-utilizers"/>
    <property type="match status" value="1"/>
</dbReference>
<dbReference type="GO" id="GO:0046872">
    <property type="term" value="F:metal ion binding"/>
    <property type="evidence" value="ECO:0007669"/>
    <property type="project" value="UniProtKB-KW"/>
</dbReference>
<accession>A0A9W6B1R2</accession>
<dbReference type="Gene3D" id="3.20.20.60">
    <property type="entry name" value="Phosphoenolpyruvate-binding domains"/>
    <property type="match status" value="1"/>
</dbReference>
<keyword evidence="8 17" id="KW-0813">Transport</keyword>
<dbReference type="EMBL" id="BRPL01000002">
    <property type="protein sequence ID" value="GLB47043.1"/>
    <property type="molecule type" value="Genomic_DNA"/>
</dbReference>
<evidence type="ECO:0000256" key="14">
    <source>
        <dbReference type="ARBA" id="ARBA00022777"/>
    </source>
</evidence>
<evidence type="ECO:0000256" key="8">
    <source>
        <dbReference type="ARBA" id="ARBA00022448"/>
    </source>
</evidence>
<dbReference type="Proteomes" id="UP001144204">
    <property type="component" value="Unassembled WGS sequence"/>
</dbReference>
<dbReference type="PROSITE" id="PS00370">
    <property type="entry name" value="PEP_ENZYMES_PHOS_SITE"/>
    <property type="match status" value="1"/>
</dbReference>
<evidence type="ECO:0000256" key="1">
    <source>
        <dbReference type="ARBA" id="ARBA00000683"/>
    </source>
</evidence>
<feature type="binding site" evidence="19">
    <location>
        <position position="333"/>
    </location>
    <ligand>
        <name>phosphoenolpyruvate</name>
        <dbReference type="ChEBI" id="CHEBI:58702"/>
    </ligand>
</feature>
<evidence type="ECO:0000256" key="19">
    <source>
        <dbReference type="PIRSR" id="PIRSR000732-2"/>
    </source>
</evidence>
<evidence type="ECO:0000256" key="17">
    <source>
        <dbReference type="PIRNR" id="PIRNR000732"/>
    </source>
</evidence>
<dbReference type="InterPro" id="IPR006318">
    <property type="entry name" value="PTS_EI-like"/>
</dbReference>
<keyword evidence="10 17" id="KW-0762">Sugar transport</keyword>
<dbReference type="InterPro" id="IPR015813">
    <property type="entry name" value="Pyrv/PenolPyrv_kinase-like_dom"/>
</dbReference>
<keyword evidence="12 17" id="KW-0598">Phosphotransferase system</keyword>
<evidence type="ECO:0000256" key="13">
    <source>
        <dbReference type="ARBA" id="ARBA00022723"/>
    </source>
</evidence>
<gene>
    <name evidence="24" type="ORF">WR164_10220</name>
</gene>
<keyword evidence="25" id="KW-1185">Reference proteome</keyword>
<protein>
    <recommendedName>
        <fullName evidence="7 17">Phosphoenolpyruvate-protein phosphotransferase</fullName>
        <ecNumber evidence="6 17">2.7.3.9</ecNumber>
    </recommendedName>
    <alternativeName>
        <fullName evidence="16 17">Phosphotransferase system, enzyme I</fullName>
    </alternativeName>
</protein>
<dbReference type="Pfam" id="PF02896">
    <property type="entry name" value="PEP-utilizers_C"/>
    <property type="match status" value="1"/>
</dbReference>
<comment type="catalytic activity">
    <reaction evidence="1 17">
        <text>L-histidyl-[protein] + phosphoenolpyruvate = N(pros)-phospho-L-histidyl-[protein] + pyruvate</text>
        <dbReference type="Rhea" id="RHEA:23880"/>
        <dbReference type="Rhea" id="RHEA-COMP:9745"/>
        <dbReference type="Rhea" id="RHEA-COMP:9746"/>
        <dbReference type="ChEBI" id="CHEBI:15361"/>
        <dbReference type="ChEBI" id="CHEBI:29979"/>
        <dbReference type="ChEBI" id="CHEBI:58702"/>
        <dbReference type="ChEBI" id="CHEBI:64837"/>
        <dbReference type="EC" id="2.7.3.9"/>
    </reaction>
</comment>
<dbReference type="RefSeq" id="WP_286136502.1">
    <property type="nucleotide sequence ID" value="NZ_BRPL01000002.1"/>
</dbReference>
<dbReference type="SUPFAM" id="SSF52009">
    <property type="entry name" value="Phosphohistidine domain"/>
    <property type="match status" value="1"/>
</dbReference>
<reference evidence="24" key="2">
    <citation type="journal article" date="2023" name="PLoS ONE">
        <title>Philodulcilactobacillus myokoensis gen. nov., sp. nov., a fructophilic, acidophilic, and agar-phobic lactic acid bacterium isolated from fermented vegetable extracts.</title>
        <authorList>
            <person name="Kouya T."/>
            <person name="Ishiyama Y."/>
            <person name="Ohashi S."/>
            <person name="Kumakubo R."/>
            <person name="Yamazaki T."/>
            <person name="Otaki T."/>
        </authorList>
    </citation>
    <scope>NUCLEOTIDE SEQUENCE</scope>
    <source>
        <strain evidence="24">WR16-4</strain>
    </source>
</reference>
<dbReference type="PRINTS" id="PR01736">
    <property type="entry name" value="PHPHTRNFRASE"/>
</dbReference>
<keyword evidence="9 17" id="KW-0963">Cytoplasm</keyword>
<dbReference type="PANTHER" id="PTHR46244:SF3">
    <property type="entry name" value="PHOSPHOENOLPYRUVATE-PROTEIN PHOSPHOTRANSFERASE"/>
    <property type="match status" value="1"/>
</dbReference>
<evidence type="ECO:0000256" key="7">
    <source>
        <dbReference type="ARBA" id="ARBA00016544"/>
    </source>
</evidence>
<dbReference type="GO" id="GO:0008965">
    <property type="term" value="F:phosphoenolpyruvate-protein phosphotransferase activity"/>
    <property type="evidence" value="ECO:0007669"/>
    <property type="project" value="UniProtKB-EC"/>
</dbReference>
<dbReference type="NCBIfam" id="TIGR01417">
    <property type="entry name" value="PTS_I_fam"/>
    <property type="match status" value="1"/>
</dbReference>
<dbReference type="PROSITE" id="PS00742">
    <property type="entry name" value="PEP_ENZYMES_2"/>
    <property type="match status" value="1"/>
</dbReference>
<comment type="subcellular location">
    <subcellularLocation>
        <location evidence="4 17">Cytoplasm</location>
    </subcellularLocation>
</comment>
<dbReference type="GO" id="GO:0009401">
    <property type="term" value="P:phosphoenolpyruvate-dependent sugar phosphotransferase system"/>
    <property type="evidence" value="ECO:0007669"/>
    <property type="project" value="UniProtKB-KW"/>
</dbReference>
<dbReference type="GO" id="GO:0005737">
    <property type="term" value="C:cytoplasm"/>
    <property type="evidence" value="ECO:0007669"/>
    <property type="project" value="UniProtKB-SubCell"/>
</dbReference>
<feature type="binding site" evidence="19">
    <location>
        <position position="297"/>
    </location>
    <ligand>
        <name>phosphoenolpyruvate</name>
        <dbReference type="ChEBI" id="CHEBI:58702"/>
    </ligand>
</feature>
<reference evidence="24" key="1">
    <citation type="submission" date="2022-07" db="EMBL/GenBank/DDBJ databases">
        <authorList>
            <person name="Kouya T."/>
            <person name="Ishiyama Y."/>
        </authorList>
    </citation>
    <scope>NUCLEOTIDE SEQUENCE</scope>
    <source>
        <strain evidence="24">WR16-4</strain>
    </source>
</reference>
<dbReference type="PANTHER" id="PTHR46244">
    <property type="entry name" value="PHOSPHOENOLPYRUVATE-PROTEIN PHOSPHOTRANSFERASE"/>
    <property type="match status" value="1"/>
</dbReference>
<evidence type="ECO:0000256" key="9">
    <source>
        <dbReference type="ARBA" id="ARBA00022490"/>
    </source>
</evidence>
<comment type="similarity">
    <text evidence="5 17">Belongs to the PEP-utilizing enzyme family.</text>
</comment>
<keyword evidence="15 17" id="KW-0460">Magnesium</keyword>
<keyword evidence="11 17" id="KW-0808">Transferase</keyword>
<dbReference type="SUPFAM" id="SSF47831">
    <property type="entry name" value="Enzyme I of the PEP:sugar phosphotransferase system HPr-binding (sub)domain"/>
    <property type="match status" value="1"/>
</dbReference>
<evidence type="ECO:0000256" key="11">
    <source>
        <dbReference type="ARBA" id="ARBA00022679"/>
    </source>
</evidence>
<evidence type="ECO:0000256" key="12">
    <source>
        <dbReference type="ARBA" id="ARBA00022683"/>
    </source>
</evidence>
<feature type="domain" description="Phosphotransferase system enzyme I N-terminal" evidence="23">
    <location>
        <begin position="5"/>
        <end position="127"/>
    </location>
</feature>
<feature type="binding site" evidence="19">
    <location>
        <begin position="454"/>
        <end position="455"/>
    </location>
    <ligand>
        <name>phosphoenolpyruvate</name>
        <dbReference type="ChEBI" id="CHEBI:58702"/>
    </ligand>
</feature>
<organism evidence="24 25">
    <name type="scientific">Philodulcilactobacillus myokoensis</name>
    <dbReference type="NCBI Taxonomy" id="2929573"/>
    <lineage>
        <taxon>Bacteria</taxon>
        <taxon>Bacillati</taxon>
        <taxon>Bacillota</taxon>
        <taxon>Bacilli</taxon>
        <taxon>Lactobacillales</taxon>
        <taxon>Lactobacillaceae</taxon>
        <taxon>Philodulcilactobacillus</taxon>
    </lineage>
</organism>
<evidence type="ECO:0000256" key="4">
    <source>
        <dbReference type="ARBA" id="ARBA00004496"/>
    </source>
</evidence>
<name>A0A9W6B1R2_9LACO</name>
<keyword evidence="14 17" id="KW-0418">Kinase</keyword>
<keyword evidence="13 17" id="KW-0479">Metal-binding</keyword>
<sequence length="574" mass="64698">MKKLTGVSANDGIAIATVYKLVDSDLSFKKRTIKNPEKEIDRFEDALRSSGKELISIKKRVLSLLGDKAAQVFQAHIVMMRDPEFVNPIINQIKNNHINAEYALKKVSDRSVRYFDMMVNNHYMQERKNDIVDISKRIMSHLLGKKLPDLSLINKPVVVVTHDLTPSDTAQLNTKYVKGIVADQGGRTSHSAIMARILAMPAIVNTQKITNLVSNNDQIIVDGDSGIVIVNPTHKQVSIYQKKLKLQNQKLNSLNNLKQRKTVTKDKKRVMLSANIGTHNDATTALKNGAEGIGLYRTEFLYMNSDRLPTEDEQFQSYKTVLQRMKNKPVIIRTLDIGGDKQLPYMQMPKEDNPFLGYRAIRFSLNKEDIFRTQLRALLRASNYGDLSIIFPMVSTLGEFRAAKSIYNEERQKMINQNQPVGKIKIGIMVEVPSAAILADQFAKEVDLMSIGTNDLIQYTMAADRGNNYVANLYQPYHPAVLRLIKHVIDACHHEHKPARMCGEMASDPIAMPILLGMGLDEFSMSSSSILKIRSLMKKLDTNKMAKLATKVVHSANTSEDVIEMVKSMVSFQY</sequence>
<dbReference type="Gene3D" id="1.10.274.10">
    <property type="entry name" value="PtsI, HPr-binding domain"/>
    <property type="match status" value="1"/>
</dbReference>
<evidence type="ECO:0000259" key="23">
    <source>
        <dbReference type="Pfam" id="PF05524"/>
    </source>
</evidence>
<dbReference type="InterPro" id="IPR036618">
    <property type="entry name" value="PtsI_HPr-bd_sf"/>
</dbReference>
<feature type="domain" description="PEP-utilising enzyme mobile" evidence="21">
    <location>
        <begin position="154"/>
        <end position="226"/>
    </location>
</feature>
<dbReference type="GO" id="GO:0016301">
    <property type="term" value="F:kinase activity"/>
    <property type="evidence" value="ECO:0007669"/>
    <property type="project" value="UniProtKB-KW"/>
</dbReference>
<dbReference type="EC" id="2.7.3.9" evidence="6 17"/>
<evidence type="ECO:0000256" key="15">
    <source>
        <dbReference type="ARBA" id="ARBA00022842"/>
    </source>
</evidence>
<evidence type="ECO:0000256" key="3">
    <source>
        <dbReference type="ARBA" id="ARBA00002728"/>
    </source>
</evidence>
<feature type="domain" description="PEP-utilising enzyme C-terminal" evidence="22">
    <location>
        <begin position="255"/>
        <end position="541"/>
    </location>
</feature>
<dbReference type="InterPro" id="IPR023151">
    <property type="entry name" value="PEP_util_CS"/>
</dbReference>
<dbReference type="AlphaFoldDB" id="A0A9W6B1R2"/>
<feature type="binding site" evidence="20">
    <location>
        <position position="431"/>
    </location>
    <ligand>
        <name>Mg(2+)</name>
        <dbReference type="ChEBI" id="CHEBI:18420"/>
    </ligand>
</feature>
<comment type="caution">
    <text evidence="24">The sequence shown here is derived from an EMBL/GenBank/DDBJ whole genome shotgun (WGS) entry which is preliminary data.</text>
</comment>
<dbReference type="InterPro" id="IPR000121">
    <property type="entry name" value="PEP_util_C"/>
</dbReference>
<dbReference type="Gene3D" id="3.50.30.10">
    <property type="entry name" value="Phosphohistidine domain"/>
    <property type="match status" value="1"/>
</dbReference>
<evidence type="ECO:0000259" key="21">
    <source>
        <dbReference type="Pfam" id="PF00391"/>
    </source>
</evidence>
<feature type="active site" description="Proton donor" evidence="18">
    <location>
        <position position="502"/>
    </location>
</feature>
<evidence type="ECO:0000256" key="5">
    <source>
        <dbReference type="ARBA" id="ARBA00007837"/>
    </source>
</evidence>
<evidence type="ECO:0000256" key="2">
    <source>
        <dbReference type="ARBA" id="ARBA00001946"/>
    </source>
</evidence>
<feature type="binding site" evidence="19">
    <location>
        <position position="465"/>
    </location>
    <ligand>
        <name>phosphoenolpyruvate</name>
        <dbReference type="ChEBI" id="CHEBI:58702"/>
    </ligand>
</feature>